<dbReference type="EMBL" id="HACG01042448">
    <property type="protein sequence ID" value="CEK89313.1"/>
    <property type="molecule type" value="Transcribed_RNA"/>
</dbReference>
<feature type="domain" description="GST C-terminal" evidence="20">
    <location>
        <begin position="86"/>
        <end position="227"/>
    </location>
</feature>
<dbReference type="SUPFAM" id="SSF64586">
    <property type="entry name" value="C-terminal domain of ProRS"/>
    <property type="match status" value="1"/>
</dbReference>
<dbReference type="EMBL" id="HACG01042449">
    <property type="protein sequence ID" value="CEK89314.1"/>
    <property type="molecule type" value="Transcribed_RNA"/>
</dbReference>
<dbReference type="InterPro" id="IPR004499">
    <property type="entry name" value="Pro-tRNA-ligase_IIa_arc-type"/>
</dbReference>
<dbReference type="HAMAP" id="MF_02076">
    <property type="entry name" value="Glu_tRNA_synth_type2"/>
    <property type="match status" value="1"/>
</dbReference>
<dbReference type="SUPFAM" id="SSF52374">
    <property type="entry name" value="Nucleotidylyl transferase"/>
    <property type="match status" value="1"/>
</dbReference>
<sequence>SFRYYKKRDSVVVDVILRHTCQRIIPVSKVATFCIVFTFQSDINELHSRMVSDLVISKEKPALAAVLASELLSAKGHDVKWTLGDDNSLKATKDVVFSNSASVLRYLARLFKNSGIYGSDILQKTEIDHWLNFAYGRLACTTNFKTAIEYLDHVLQPATFLVGHSLSLADLAVWEVLHSSSSFQTQLVSNANPHVARYYKFLTTQKPFSEVAVTFPGAAVKEDKKKINEATVKKDEGKFVELPDAKIGEVVVRFPPEASGYLHVGHAKAALLNQYYRDIFKGTLIMRFDDTNPAKENAEFEKVILEDIALLGVTYDKFSHTSDHFDYLLGCCERLIREGKAYVDDTDPELMKKQRDERLESANRSYDATKNLELWKEMVNGTPKGQKCCVRAKIDMNSDNGCMRDPTMYRCKVETHVKTGNKYKVYPTYDFACPIVDSVENVTHALRTTEYHDRDDQYFWFLDALGMRKPHIYEYSRLNLQNTVMSKRKLTWFVNEGLVEGWDDPRFPTVRGVRRRGMTVEGLKQFIVTQGSSRSVNMMEWDKLWAFNKKVIDPIVPRYTALLKANIVFLNVIGASSEAKEVAKHPKNAEVGNKTIWYGPKVFIDGADAEVISEGEVVTFINWGNLKITKINRDSSKKITSIDAELNLDNSDYKKTQKITWLAEAESCPFTPTVCIQYEHLITKGVLSKDEDFKLYVNKQSKQEEIMLGDPCLASLKKGDIIQLQRRGYYICDQPYEPVSPHIGRDSPCVLINIPDGHQKEMPKAGSKHKEAKEPGLKEVAQSKKGKAAEKSPQEEQPPVSASFTDVSDINNKIIAQGDLIRKIKTEKAPKNQIDAEVKALLDLKTEYKTKSGKEWKLEPTQPSSKPVESAPSADVVGSASNKAGELNDAIVAQGNKVRDVKAAKASKSEVEVEVKTLLNLKAEFKAATGQEWKQGLTLPNSAQATVAVSPASSSSTVVTADELSGRIAAQGNKVRDLKTNKSQKSVVDEAVKHLLALKEEFKVITGNDWKPEAVPSGDPKPELKKEIDVEALSKELLEVDVKLKQLRADKAEKSKINTQEKALNKLKKEYKEACGKDWQLPANSSTTSSSSTTMSAKSESAEAVALKTKIDEQGEKVRQLKKSGGDKAAVEKEVQTLQSLKSQYKDLTGEDIAGAGRGGKKSGKDKGDKDKGEKKENKKGGKDGKKGGPAKTEAAGDKEDGKREVKKVTRLGLEATKEENLSDWYSQILTKSEMIEYYDVSGCYILRPWAYAIWELIKDQFDTAIKKMGVENCYFPMFVSRNALEKEKTHIADFAPEVAWVTKSGQSDLAEPIAIRPTSETVMYPSFAKWIKSHRDLPLKLNQWCNVVRWEFKHPQPFLRTREFLWQEGHTAWADKPSAEKEVYAILEEYARVYEELLAIPVVRGRKTEKEEFAGADFTTTIEVYISASGRAIQGGTSHHLGQNFSKMFEIEFEDPETQQKKYVYQNSWGLTTRTIGVLTMVHGDNIGLVLPPRAATIQCVIVPCGITSAMSDADSKQLYDKCTELAATLADAKIRSKADNRDNYSPGWKFNHWELKGVPVRVELGPRDLKQNQVVAVRRDTGEKSTIPIKGIVESFNKLLADIQDSLYNKAKKELDDNLVICHDWSEFCDSLDRKKLIQSPFCGVIACEDSIKKDSARDIQDEEGAPAMGAKGLCIPFKQPQELKPGTKCIMPKCTTPARYYTMFGRSY</sequence>
<dbReference type="InterPro" id="IPR002314">
    <property type="entry name" value="aa-tRNA-synt_IIb"/>
</dbReference>
<feature type="domain" description="WHEP-TRS" evidence="22">
    <location>
        <begin position="1103"/>
        <end position="1159"/>
    </location>
</feature>
<dbReference type="FunFam" id="3.90.800.10:FF:000001">
    <property type="entry name" value="Glutamine--tRNA ligase"/>
    <property type="match status" value="1"/>
</dbReference>
<feature type="compositionally biased region" description="Basic and acidic residues" evidence="19">
    <location>
        <begin position="1195"/>
        <end position="1204"/>
    </location>
</feature>
<comment type="catalytic activity">
    <reaction evidence="14">
        <text>tRNA(Glu) + L-glutamate + ATP = L-glutamyl-tRNA(Glu) + AMP + diphosphate</text>
        <dbReference type="Rhea" id="RHEA:23540"/>
        <dbReference type="Rhea" id="RHEA-COMP:9663"/>
        <dbReference type="Rhea" id="RHEA-COMP:9680"/>
        <dbReference type="ChEBI" id="CHEBI:29985"/>
        <dbReference type="ChEBI" id="CHEBI:30616"/>
        <dbReference type="ChEBI" id="CHEBI:33019"/>
        <dbReference type="ChEBI" id="CHEBI:78442"/>
        <dbReference type="ChEBI" id="CHEBI:78520"/>
        <dbReference type="ChEBI" id="CHEBI:456215"/>
        <dbReference type="EC" id="6.1.1.17"/>
    </reaction>
    <physiologicalReaction direction="left-to-right" evidence="14">
        <dbReference type="Rhea" id="RHEA:23541"/>
    </physiologicalReaction>
</comment>
<dbReference type="Gene3D" id="1.10.287.10">
    <property type="entry name" value="S15/NS1, RNA-binding"/>
    <property type="match status" value="5"/>
</dbReference>
<evidence type="ECO:0000259" key="22">
    <source>
        <dbReference type="PROSITE" id="PS51185"/>
    </source>
</evidence>
<dbReference type="EC" id="6.1.1.17" evidence="3"/>
<dbReference type="PROSITE" id="PS00762">
    <property type="entry name" value="WHEP_TRS_1"/>
    <property type="match status" value="3"/>
</dbReference>
<dbReference type="PROSITE" id="PS51185">
    <property type="entry name" value="WHEP_TRS_2"/>
    <property type="match status" value="5"/>
</dbReference>
<evidence type="ECO:0000313" key="23">
    <source>
        <dbReference type="EMBL" id="CEK89313.1"/>
    </source>
</evidence>
<dbReference type="HAMAP" id="MF_01571">
    <property type="entry name" value="Pro_tRNA_synth_type3"/>
    <property type="match status" value="1"/>
</dbReference>
<evidence type="ECO:0000256" key="16">
    <source>
        <dbReference type="ARBA" id="ARBA00061295"/>
    </source>
</evidence>
<dbReference type="Gene3D" id="3.90.800.10">
    <property type="entry name" value="Glutamyl-tRNA Synthetase, Domain 3"/>
    <property type="match status" value="1"/>
</dbReference>
<evidence type="ECO:0000256" key="2">
    <source>
        <dbReference type="ARBA" id="ARBA00012831"/>
    </source>
</evidence>
<dbReference type="CDD" id="cd00778">
    <property type="entry name" value="ProRS_core_arch_euk"/>
    <property type="match status" value="1"/>
</dbReference>
<dbReference type="GO" id="GO:0003723">
    <property type="term" value="F:RNA binding"/>
    <property type="evidence" value="ECO:0007669"/>
    <property type="project" value="UniProtKB-KW"/>
</dbReference>
<comment type="catalytic activity">
    <reaction evidence="15">
        <text>tRNA(Pro) + L-proline + ATP = L-prolyl-tRNA(Pro) + AMP + diphosphate</text>
        <dbReference type="Rhea" id="RHEA:14305"/>
        <dbReference type="Rhea" id="RHEA-COMP:9700"/>
        <dbReference type="Rhea" id="RHEA-COMP:9702"/>
        <dbReference type="ChEBI" id="CHEBI:30616"/>
        <dbReference type="ChEBI" id="CHEBI:33019"/>
        <dbReference type="ChEBI" id="CHEBI:60039"/>
        <dbReference type="ChEBI" id="CHEBI:78442"/>
        <dbReference type="ChEBI" id="CHEBI:78532"/>
        <dbReference type="ChEBI" id="CHEBI:456215"/>
        <dbReference type="EC" id="6.1.1.15"/>
    </reaction>
    <physiologicalReaction direction="left-to-right" evidence="15">
        <dbReference type="Rhea" id="RHEA:14306"/>
    </physiologicalReaction>
</comment>
<reference evidence="25" key="1">
    <citation type="submission" date="2014-12" db="EMBL/GenBank/DDBJ databases">
        <title>Insight into the proteome of Arion vulgaris.</title>
        <authorList>
            <person name="Aradska J."/>
            <person name="Bulat T."/>
            <person name="Smidak R."/>
            <person name="Sarate P."/>
            <person name="Gangsoo J."/>
            <person name="Sialana F."/>
            <person name="Bilban M."/>
            <person name="Lubec G."/>
        </authorList>
    </citation>
    <scope>NUCLEOTIDE SEQUENCE</scope>
    <source>
        <tissue evidence="25">Skin</tissue>
    </source>
</reference>
<dbReference type="SUPFAM" id="SSF47060">
    <property type="entry name" value="S15/NS1 RNA-binding domain"/>
    <property type="match status" value="4"/>
</dbReference>
<dbReference type="SUPFAM" id="SSF47616">
    <property type="entry name" value="GST C-terminal domain-like"/>
    <property type="match status" value="1"/>
</dbReference>
<evidence type="ECO:0000256" key="6">
    <source>
        <dbReference type="ARBA" id="ARBA00022723"/>
    </source>
</evidence>
<dbReference type="EC" id="6.1.1.15" evidence="2"/>
<evidence type="ECO:0000256" key="17">
    <source>
        <dbReference type="ARBA" id="ARBA00067786"/>
    </source>
</evidence>
<dbReference type="Gene3D" id="3.30.930.10">
    <property type="entry name" value="Bira Bifunctional Protein, Domain 2"/>
    <property type="match status" value="1"/>
</dbReference>
<feature type="compositionally biased region" description="Basic and acidic residues" evidence="19">
    <location>
        <begin position="757"/>
        <end position="777"/>
    </location>
</feature>
<dbReference type="SUPFAM" id="SSF52954">
    <property type="entry name" value="Class II aaRS ABD-related"/>
    <property type="match status" value="1"/>
</dbReference>
<dbReference type="PROSITE" id="PS00178">
    <property type="entry name" value="AA_TRNA_LIGASE_I"/>
    <property type="match status" value="1"/>
</dbReference>
<evidence type="ECO:0000256" key="10">
    <source>
        <dbReference type="ARBA" id="ARBA00022884"/>
    </source>
</evidence>
<dbReference type="PANTHER" id="PTHR43382:SF2">
    <property type="entry name" value="BIFUNCTIONAL GLUTAMATE_PROLINE--TRNA LIGASE"/>
    <property type="match status" value="1"/>
</dbReference>
<evidence type="ECO:0000256" key="9">
    <source>
        <dbReference type="ARBA" id="ARBA00022840"/>
    </source>
</evidence>
<dbReference type="NCBIfam" id="TIGR00408">
    <property type="entry name" value="proS_fam_I"/>
    <property type="match status" value="1"/>
</dbReference>
<dbReference type="InterPro" id="IPR011035">
    <property type="entry name" value="Ribosomal_bL25/Gln-tRNA_synth"/>
</dbReference>
<accession>A0A0B7BAI5</accession>
<feature type="region of interest" description="Disordered" evidence="19">
    <location>
        <begin position="854"/>
        <end position="881"/>
    </location>
</feature>
<dbReference type="EMBL" id="HACG01042451">
    <property type="protein sequence ID" value="CEK89316.1"/>
    <property type="molecule type" value="Transcribed_RNA"/>
</dbReference>
<dbReference type="InterPro" id="IPR004526">
    <property type="entry name" value="Glu-tRNA-synth_arc/euk"/>
</dbReference>
<evidence type="ECO:0000256" key="15">
    <source>
        <dbReference type="ARBA" id="ARBA00050792"/>
    </source>
</evidence>
<feature type="domain" description="Aminoacyl-transfer RNA synthetases class-II family profile" evidence="21">
    <location>
        <begin position="1252"/>
        <end position="1493"/>
    </location>
</feature>
<dbReference type="Pfam" id="PF00749">
    <property type="entry name" value="tRNA-synt_1c"/>
    <property type="match status" value="1"/>
</dbReference>
<keyword evidence="13" id="KW-0511">Multifunctional enzyme</keyword>
<dbReference type="InterPro" id="IPR017449">
    <property type="entry name" value="Pro-tRNA_synth_II"/>
</dbReference>
<feature type="compositionally biased region" description="Low complexity" evidence="19">
    <location>
        <begin position="1083"/>
        <end position="1104"/>
    </location>
</feature>
<evidence type="ECO:0000256" key="12">
    <source>
        <dbReference type="ARBA" id="ARBA00023146"/>
    </source>
</evidence>
<dbReference type="FunFam" id="1.10.1160.10:FF:000001">
    <property type="entry name" value="Glutamine--tRNA ligase"/>
    <property type="match status" value="1"/>
</dbReference>
<dbReference type="PANTHER" id="PTHR43382">
    <property type="entry name" value="PROLYL-TRNA SYNTHETASE"/>
    <property type="match status" value="1"/>
</dbReference>
<evidence type="ECO:0000313" key="24">
    <source>
        <dbReference type="EMBL" id="CEK89314.1"/>
    </source>
</evidence>
<comment type="similarity">
    <text evidence="1">In the C-terminal section; belongs to the class-II aminoacyl-tRNA synthetase family.</text>
</comment>
<evidence type="ECO:0000256" key="13">
    <source>
        <dbReference type="ARBA" id="ARBA00023268"/>
    </source>
</evidence>
<dbReference type="SUPFAM" id="SSF55681">
    <property type="entry name" value="Class II aaRS and biotin synthetases"/>
    <property type="match status" value="1"/>
</dbReference>
<evidence type="ECO:0000256" key="19">
    <source>
        <dbReference type="SAM" id="MobiDB-lite"/>
    </source>
</evidence>
<evidence type="ECO:0000256" key="14">
    <source>
        <dbReference type="ARBA" id="ARBA00047366"/>
    </source>
</evidence>
<dbReference type="FunFam" id="3.40.50.620:FF:000070">
    <property type="entry name" value="Bifunctional glutamate/proline--tRNA ligase"/>
    <property type="match status" value="1"/>
</dbReference>
<dbReference type="InterPro" id="IPR020059">
    <property type="entry name" value="Glu/Gln-tRNA-synth_Ib_codon-bd"/>
</dbReference>
<dbReference type="FunFam" id="3.30.930.10:FF:000007">
    <property type="entry name" value="Bifunctional glutamate/proline--tRNA ligase"/>
    <property type="match status" value="1"/>
</dbReference>
<dbReference type="Pfam" id="PF14497">
    <property type="entry name" value="GST_C_3"/>
    <property type="match status" value="1"/>
</dbReference>
<dbReference type="FunFam" id="1.10.287.10:FF:000006">
    <property type="entry name" value="Bifunctional glutamate/proline--tRNA ligase"/>
    <property type="match status" value="3"/>
</dbReference>
<evidence type="ECO:0000256" key="18">
    <source>
        <dbReference type="ARBA" id="ARBA00076053"/>
    </source>
</evidence>
<dbReference type="InterPro" id="IPR000924">
    <property type="entry name" value="Glu/Gln-tRNA-synth"/>
</dbReference>
<keyword evidence="11" id="KW-0648">Protein biosynthesis</keyword>
<dbReference type="SMART" id="SM00991">
    <property type="entry name" value="WHEP-TRS"/>
    <property type="match status" value="5"/>
</dbReference>
<dbReference type="PROSITE" id="PS50862">
    <property type="entry name" value="AA_TRNA_LIGASE_II"/>
    <property type="match status" value="1"/>
</dbReference>
<dbReference type="SMART" id="SM00946">
    <property type="entry name" value="ProRS-C_1"/>
    <property type="match status" value="1"/>
</dbReference>
<dbReference type="InterPro" id="IPR000738">
    <property type="entry name" value="WHEP-TRS_dom"/>
</dbReference>
<keyword evidence="9" id="KW-0067">ATP-binding</keyword>
<dbReference type="Gene3D" id="1.10.1160.10">
    <property type="entry name" value="Glutamyl-trna Synthetase, Domain 2"/>
    <property type="match status" value="1"/>
</dbReference>
<evidence type="ECO:0000259" key="21">
    <source>
        <dbReference type="PROSITE" id="PS50862"/>
    </source>
</evidence>
<dbReference type="PROSITE" id="PS50405">
    <property type="entry name" value="GST_CTER"/>
    <property type="match status" value="1"/>
</dbReference>
<evidence type="ECO:0000256" key="7">
    <source>
        <dbReference type="ARBA" id="ARBA00022741"/>
    </source>
</evidence>
<dbReference type="GO" id="GO:0046872">
    <property type="term" value="F:metal ion binding"/>
    <property type="evidence" value="ECO:0007669"/>
    <property type="project" value="UniProtKB-KW"/>
</dbReference>
<evidence type="ECO:0000256" key="5">
    <source>
        <dbReference type="ARBA" id="ARBA00022598"/>
    </source>
</evidence>
<dbReference type="InterPro" id="IPR004046">
    <property type="entry name" value="GST_C"/>
</dbReference>
<dbReference type="InterPro" id="IPR009068">
    <property type="entry name" value="uS15_NS1_RNA-bd_sf"/>
</dbReference>
<dbReference type="InterPro" id="IPR033721">
    <property type="entry name" value="ProRS_core_arch_euk"/>
</dbReference>
<dbReference type="Pfam" id="PF03950">
    <property type="entry name" value="tRNA-synt_1c_C"/>
    <property type="match status" value="1"/>
</dbReference>
<comment type="similarity">
    <text evidence="16">In the N-terminal section; belongs to the class-I aminoacyl-tRNA synthetase family. Glutamate--tRNA ligase type 2 subfamily.</text>
</comment>
<dbReference type="GO" id="GO:0005524">
    <property type="term" value="F:ATP binding"/>
    <property type="evidence" value="ECO:0007669"/>
    <property type="project" value="UniProtKB-KW"/>
</dbReference>
<dbReference type="GO" id="GO:0006424">
    <property type="term" value="P:glutamyl-tRNA aminoacylation"/>
    <property type="evidence" value="ECO:0007669"/>
    <property type="project" value="InterPro"/>
</dbReference>
<proteinExistence type="inferred from homology"/>
<feature type="domain" description="WHEP-TRS" evidence="22">
    <location>
        <begin position="806"/>
        <end position="862"/>
    </location>
</feature>
<dbReference type="Gene3D" id="3.40.50.800">
    <property type="entry name" value="Anticodon-binding domain"/>
    <property type="match status" value="1"/>
</dbReference>
<keyword evidence="8" id="KW-0862">Zinc</keyword>
<dbReference type="InterPro" id="IPR010987">
    <property type="entry name" value="Glutathione-S-Trfase_C-like"/>
</dbReference>
<keyword evidence="6" id="KW-0479">Metal-binding</keyword>
<dbReference type="InterPro" id="IPR014729">
    <property type="entry name" value="Rossmann-like_a/b/a_fold"/>
</dbReference>
<name>A0A0B7BAI5_9EUPU</name>
<dbReference type="Gene3D" id="3.40.50.620">
    <property type="entry name" value="HUPs"/>
    <property type="match status" value="1"/>
</dbReference>
<feature type="compositionally biased region" description="Basic and acidic residues" evidence="19">
    <location>
        <begin position="1109"/>
        <end position="1133"/>
    </location>
</feature>
<dbReference type="InterPro" id="IPR036621">
    <property type="entry name" value="Anticodon-bd_dom_sf"/>
</dbReference>
<dbReference type="InterPro" id="IPR036282">
    <property type="entry name" value="Glutathione-S-Trfase_C_sf"/>
</dbReference>
<keyword evidence="4" id="KW-0597">Phosphoprotein</keyword>
<dbReference type="Gene3D" id="1.20.1050.130">
    <property type="match status" value="1"/>
</dbReference>
<keyword evidence="5" id="KW-0436">Ligase</keyword>
<dbReference type="Pfam" id="PF00458">
    <property type="entry name" value="WHEP-TRS"/>
    <property type="match status" value="4"/>
</dbReference>
<keyword evidence="12" id="KW-0030">Aminoacyl-tRNA synthetase</keyword>
<dbReference type="SUPFAM" id="SSF50715">
    <property type="entry name" value="Ribosomal protein L25-like"/>
    <property type="match status" value="1"/>
</dbReference>
<keyword evidence="10" id="KW-0694">RNA-binding</keyword>
<evidence type="ECO:0000256" key="8">
    <source>
        <dbReference type="ARBA" id="ARBA00022833"/>
    </source>
</evidence>
<dbReference type="Pfam" id="PF09180">
    <property type="entry name" value="ProRS-C_1"/>
    <property type="match status" value="1"/>
</dbReference>
<feature type="domain" description="WHEP-TRS" evidence="22">
    <location>
        <begin position="883"/>
        <end position="939"/>
    </location>
</feature>
<dbReference type="GO" id="GO:0004827">
    <property type="term" value="F:proline-tRNA ligase activity"/>
    <property type="evidence" value="ECO:0007669"/>
    <property type="project" value="UniProtKB-EC"/>
</dbReference>
<evidence type="ECO:0000256" key="3">
    <source>
        <dbReference type="ARBA" id="ARBA00012835"/>
    </source>
</evidence>
<dbReference type="InterPro" id="IPR020056">
    <property type="entry name" value="Rbsml_bL25/Gln-tRNA_synth_N"/>
</dbReference>
<dbReference type="NCBIfam" id="TIGR00463">
    <property type="entry name" value="gltX_arch"/>
    <property type="match status" value="1"/>
</dbReference>
<protein>
    <recommendedName>
        <fullName evidence="17">Bifunctional glutamate/proline--tRNA ligase</fullName>
        <ecNumber evidence="2">6.1.1.15</ecNumber>
        <ecNumber evidence="3">6.1.1.17</ecNumber>
    </recommendedName>
    <alternativeName>
        <fullName evidence="18">Bifunctional aminoacyl-tRNA synthetase</fullName>
    </alternativeName>
</protein>
<dbReference type="Pfam" id="PF03129">
    <property type="entry name" value="HGTP_anticodon"/>
    <property type="match status" value="1"/>
</dbReference>
<organism evidence="25">
    <name type="scientific">Arion vulgaris</name>
    <dbReference type="NCBI Taxonomy" id="1028688"/>
    <lineage>
        <taxon>Eukaryota</taxon>
        <taxon>Metazoa</taxon>
        <taxon>Spiralia</taxon>
        <taxon>Lophotrochozoa</taxon>
        <taxon>Mollusca</taxon>
        <taxon>Gastropoda</taxon>
        <taxon>Heterobranchia</taxon>
        <taxon>Euthyneura</taxon>
        <taxon>Panpulmonata</taxon>
        <taxon>Eupulmonata</taxon>
        <taxon>Stylommatophora</taxon>
        <taxon>Helicina</taxon>
        <taxon>Arionoidea</taxon>
        <taxon>Arionidae</taxon>
        <taxon>Arion</taxon>
    </lineage>
</organism>
<keyword evidence="7" id="KW-0547">Nucleotide-binding</keyword>
<dbReference type="InterPro" id="IPR045864">
    <property type="entry name" value="aa-tRNA-synth_II/BPL/LPL"/>
</dbReference>
<feature type="region of interest" description="Disordered" evidence="19">
    <location>
        <begin position="1075"/>
        <end position="1133"/>
    </location>
</feature>
<dbReference type="InterPro" id="IPR004154">
    <property type="entry name" value="Anticodon-bd"/>
</dbReference>
<dbReference type="InterPro" id="IPR020058">
    <property type="entry name" value="Glu/Gln-tRNA-synth_Ib_cat-dom"/>
</dbReference>
<dbReference type="InterPro" id="IPR016061">
    <property type="entry name" value="Pro-tRNA_ligase_II_C"/>
</dbReference>
<evidence type="ECO:0000256" key="4">
    <source>
        <dbReference type="ARBA" id="ARBA00022553"/>
    </source>
</evidence>
<dbReference type="PRINTS" id="PR00987">
    <property type="entry name" value="TRNASYNTHGLU"/>
</dbReference>
<evidence type="ECO:0000256" key="11">
    <source>
        <dbReference type="ARBA" id="ARBA00022917"/>
    </source>
</evidence>
<dbReference type="GO" id="GO:0004818">
    <property type="term" value="F:glutamate-tRNA ligase activity"/>
    <property type="evidence" value="ECO:0007669"/>
    <property type="project" value="UniProtKB-EC"/>
</dbReference>
<dbReference type="InterPro" id="IPR006195">
    <property type="entry name" value="aa-tRNA-synth_II"/>
</dbReference>
<dbReference type="CDD" id="cd00807">
    <property type="entry name" value="GlnRS_core"/>
    <property type="match status" value="1"/>
</dbReference>
<feature type="region of interest" description="Disordered" evidence="19">
    <location>
        <begin position="1149"/>
        <end position="1204"/>
    </location>
</feature>
<dbReference type="CDD" id="cd00936">
    <property type="entry name" value="WEPRS_RNA"/>
    <property type="match status" value="3"/>
</dbReference>
<feature type="compositionally biased region" description="Basic and acidic residues" evidence="19">
    <location>
        <begin position="1163"/>
        <end position="1187"/>
    </location>
</feature>
<dbReference type="Pfam" id="PF20974">
    <property type="entry name" value="tRNA-synt_1c_C2"/>
    <property type="match status" value="1"/>
</dbReference>
<dbReference type="InterPro" id="IPR020061">
    <property type="entry name" value="Glu_tRNA_lig_a-bdl"/>
</dbReference>
<dbReference type="InterPro" id="IPR001412">
    <property type="entry name" value="aa-tRNA-synth_I_CS"/>
</dbReference>
<dbReference type="GO" id="GO:0017101">
    <property type="term" value="C:aminoacyl-tRNA synthetase multienzyme complex"/>
    <property type="evidence" value="ECO:0007669"/>
    <property type="project" value="TreeGrafter"/>
</dbReference>
<dbReference type="Pfam" id="PF00587">
    <property type="entry name" value="tRNA-synt_2b"/>
    <property type="match status" value="1"/>
</dbReference>
<gene>
    <name evidence="25" type="primary">ORF170143</name>
    <name evidence="23" type="synonym">ORF170114</name>
    <name evidence="24" type="synonym">ORF170124</name>
</gene>
<dbReference type="FunFam" id="3.30.110.30:FF:000001">
    <property type="entry name" value="Bifunctional glutamate/proline--tRNA ligase"/>
    <property type="match status" value="1"/>
</dbReference>
<evidence type="ECO:0000259" key="20">
    <source>
        <dbReference type="PROSITE" id="PS50405"/>
    </source>
</evidence>
<feature type="domain" description="WHEP-TRS" evidence="22">
    <location>
        <begin position="1029"/>
        <end position="1085"/>
    </location>
</feature>
<dbReference type="CDD" id="cd00862">
    <property type="entry name" value="ProRS_anticodon_zinc"/>
    <property type="match status" value="1"/>
</dbReference>
<dbReference type="GO" id="GO:0005737">
    <property type="term" value="C:cytoplasm"/>
    <property type="evidence" value="ECO:0007669"/>
    <property type="project" value="InterPro"/>
</dbReference>
<evidence type="ECO:0000256" key="1">
    <source>
        <dbReference type="ARBA" id="ARBA00009968"/>
    </source>
</evidence>
<feature type="domain" description="WHEP-TRS" evidence="22">
    <location>
        <begin position="960"/>
        <end position="1016"/>
    </location>
</feature>
<feature type="non-terminal residue" evidence="25">
    <location>
        <position position="1"/>
    </location>
</feature>
<dbReference type="FunFam" id="3.40.50.800:FF:000005">
    <property type="entry name" value="bifunctional glutamate/proline--tRNA ligase"/>
    <property type="match status" value="1"/>
</dbReference>
<feature type="region of interest" description="Disordered" evidence="19">
    <location>
        <begin position="755"/>
        <end position="805"/>
    </location>
</feature>
<dbReference type="Gene3D" id="3.30.110.30">
    <property type="entry name" value="C-terminal domain of ProRS"/>
    <property type="match status" value="1"/>
</dbReference>
<dbReference type="Gene3D" id="2.40.240.10">
    <property type="entry name" value="Ribosomal Protein L25, Chain P"/>
    <property type="match status" value="1"/>
</dbReference>
<dbReference type="InterPro" id="IPR049437">
    <property type="entry name" value="tRNA-synt_1c_C2"/>
</dbReference>
<dbReference type="GO" id="GO:0006433">
    <property type="term" value="P:prolyl-tRNA aminoacylation"/>
    <property type="evidence" value="ECO:0007669"/>
    <property type="project" value="InterPro"/>
</dbReference>
<evidence type="ECO:0000313" key="25">
    <source>
        <dbReference type="EMBL" id="CEK89316.1"/>
    </source>
</evidence>